<evidence type="ECO:0000259" key="3">
    <source>
        <dbReference type="Pfam" id="PF01494"/>
    </source>
</evidence>
<protein>
    <recommendedName>
        <fullName evidence="3">FAD-binding domain-containing protein</fullName>
    </recommendedName>
</protein>
<dbReference type="InterPro" id="IPR002938">
    <property type="entry name" value="FAD-bd"/>
</dbReference>
<dbReference type="AlphaFoldDB" id="A0A1V4CWR7"/>
<dbReference type="RefSeq" id="WP_206269517.1">
    <property type="nucleotide sequence ID" value="NZ_LAKD02000111.1"/>
</dbReference>
<evidence type="ECO:0000256" key="2">
    <source>
        <dbReference type="ARBA" id="ARBA00023033"/>
    </source>
</evidence>
<dbReference type="InterPro" id="IPR050493">
    <property type="entry name" value="FAD-dep_Monooxygenase_BioMet"/>
</dbReference>
<comment type="caution">
    <text evidence="4">The sequence shown here is derived from an EMBL/GenBank/DDBJ whole genome shotgun (WGS) entry which is preliminary data.</text>
</comment>
<feature type="domain" description="FAD-binding" evidence="3">
    <location>
        <begin position="11"/>
        <end position="222"/>
    </location>
</feature>
<keyword evidence="1" id="KW-0560">Oxidoreductase</keyword>
<evidence type="ECO:0000256" key="1">
    <source>
        <dbReference type="ARBA" id="ARBA00023002"/>
    </source>
</evidence>
<keyword evidence="2" id="KW-0503">Monooxygenase</keyword>
<dbReference type="GO" id="GO:0071949">
    <property type="term" value="F:FAD binding"/>
    <property type="evidence" value="ECO:0007669"/>
    <property type="project" value="InterPro"/>
</dbReference>
<dbReference type="PANTHER" id="PTHR13789:SF309">
    <property type="entry name" value="PUTATIVE (AFU_ORTHOLOGUE AFUA_6G14510)-RELATED"/>
    <property type="match status" value="1"/>
</dbReference>
<dbReference type="Gene3D" id="3.50.50.60">
    <property type="entry name" value="FAD/NAD(P)-binding domain"/>
    <property type="match status" value="1"/>
</dbReference>
<dbReference type="InterPro" id="IPR036188">
    <property type="entry name" value="FAD/NAD-bd_sf"/>
</dbReference>
<evidence type="ECO:0000313" key="4">
    <source>
        <dbReference type="EMBL" id="OPF72061.1"/>
    </source>
</evidence>
<dbReference type="Proteomes" id="UP000033615">
    <property type="component" value="Unassembled WGS sequence"/>
</dbReference>
<feature type="non-terminal residue" evidence="4">
    <location>
        <position position="1"/>
    </location>
</feature>
<dbReference type="PANTHER" id="PTHR13789">
    <property type="entry name" value="MONOOXYGENASE"/>
    <property type="match status" value="1"/>
</dbReference>
<proteinExistence type="predicted"/>
<reference evidence="4" key="1">
    <citation type="submission" date="2016-12" db="EMBL/GenBank/DDBJ databases">
        <title>Genome sequence of Streptomyces antioxidans MUSC 164.</title>
        <authorList>
            <person name="Lee L.-H."/>
            <person name="Ser H.-L."/>
        </authorList>
    </citation>
    <scope>NUCLEOTIDE SEQUENCE [LARGE SCALE GENOMIC DNA]</scope>
    <source>
        <strain evidence="4">MUSC 164</strain>
    </source>
</reference>
<dbReference type="PRINTS" id="PR00420">
    <property type="entry name" value="RNGMNOXGNASE"/>
</dbReference>
<gene>
    <name evidence="4" type="ORF">VT50_0232035</name>
</gene>
<sequence>TRGTGDQARAVATFADGTEVVGDVLIGADGHRSAVRRHLLGDHPAAHTGWATWHGVTALPVPLTSGHEVNAFGGPAGWVALHPVGEGLLFWAFETPWTDGELVPPGALGDEPEPGRTQSAAANLRARFAGFPHPVPELLEVIEDQDVGLFPHVMHRAPRRWGEGRVVLVGDAAHVVPPRVAQGVNQALEDAWVLSGLLRESGDPAALLKRYATVRKPKIRALWMVAKMADNDFGGKVLRTVAKVGRQASPRAQKRNFRYFSNYLSQKSKNMRELARDTA</sequence>
<accession>A0A1V4CWR7</accession>
<organism evidence="4 5">
    <name type="scientific">Streptomyces antioxidans</name>
    <dbReference type="NCBI Taxonomy" id="1507734"/>
    <lineage>
        <taxon>Bacteria</taxon>
        <taxon>Bacillati</taxon>
        <taxon>Actinomycetota</taxon>
        <taxon>Actinomycetes</taxon>
        <taxon>Kitasatosporales</taxon>
        <taxon>Streptomycetaceae</taxon>
        <taxon>Streptomyces</taxon>
    </lineage>
</organism>
<dbReference type="GO" id="GO:0004497">
    <property type="term" value="F:monooxygenase activity"/>
    <property type="evidence" value="ECO:0007669"/>
    <property type="project" value="UniProtKB-KW"/>
</dbReference>
<keyword evidence="5" id="KW-1185">Reference proteome</keyword>
<name>A0A1V4CWR7_9ACTN</name>
<evidence type="ECO:0000313" key="5">
    <source>
        <dbReference type="Proteomes" id="UP000033615"/>
    </source>
</evidence>
<dbReference type="SUPFAM" id="SSF51905">
    <property type="entry name" value="FAD/NAD(P)-binding domain"/>
    <property type="match status" value="1"/>
</dbReference>
<dbReference type="Pfam" id="PF01494">
    <property type="entry name" value="FAD_binding_3"/>
    <property type="match status" value="1"/>
</dbReference>
<dbReference type="EMBL" id="LAKD02000111">
    <property type="protein sequence ID" value="OPF72061.1"/>
    <property type="molecule type" value="Genomic_DNA"/>
</dbReference>